<gene>
    <name evidence="14" type="ORF">FLP10_08450</name>
</gene>
<dbReference type="InterPro" id="IPR000421">
    <property type="entry name" value="FA58C"/>
</dbReference>
<feature type="transmembrane region" description="Helical" evidence="11">
    <location>
        <begin position="1641"/>
        <end position="1663"/>
    </location>
</feature>
<evidence type="ECO:0000256" key="8">
    <source>
        <dbReference type="ARBA" id="ARBA00023295"/>
    </source>
</evidence>
<keyword evidence="8 9" id="KW-0326">Glycosidase</keyword>
<evidence type="ECO:0000256" key="2">
    <source>
        <dbReference type="ARBA" id="ARBA00005336"/>
    </source>
</evidence>
<dbReference type="EMBL" id="CP043505">
    <property type="protein sequence ID" value="QEO14447.1"/>
    <property type="molecule type" value="Genomic_DNA"/>
</dbReference>
<dbReference type="InterPro" id="IPR036962">
    <property type="entry name" value="Glyco_hydro_3_N_sf"/>
</dbReference>
<dbReference type="Gene3D" id="2.60.40.2030">
    <property type="match status" value="2"/>
</dbReference>
<keyword evidence="11" id="KW-1133">Transmembrane helix</keyword>
<dbReference type="Pfam" id="PF03160">
    <property type="entry name" value="Calx-beta"/>
    <property type="match status" value="2"/>
</dbReference>
<organism evidence="14 15">
    <name type="scientific">Agromyces intestinalis</name>
    <dbReference type="NCBI Taxonomy" id="2592652"/>
    <lineage>
        <taxon>Bacteria</taxon>
        <taxon>Bacillati</taxon>
        <taxon>Actinomycetota</taxon>
        <taxon>Actinomycetes</taxon>
        <taxon>Micrococcales</taxon>
        <taxon>Microbacteriaceae</taxon>
        <taxon>Agromyces</taxon>
    </lineage>
</organism>
<dbReference type="SUPFAM" id="SSF49785">
    <property type="entry name" value="Galactose-binding domain-like"/>
    <property type="match status" value="3"/>
</dbReference>
<evidence type="ECO:0000256" key="3">
    <source>
        <dbReference type="ARBA" id="ARBA00012744"/>
    </source>
</evidence>
<dbReference type="Gene3D" id="2.60.120.260">
    <property type="entry name" value="Galactose-binding domain-like"/>
    <property type="match status" value="1"/>
</dbReference>
<dbReference type="InterPro" id="IPR005087">
    <property type="entry name" value="CBM11"/>
</dbReference>
<keyword evidence="15" id="KW-1185">Reference proteome</keyword>
<evidence type="ECO:0000259" key="13">
    <source>
        <dbReference type="PROSITE" id="PS50022"/>
    </source>
</evidence>
<dbReference type="Gene3D" id="3.40.50.1700">
    <property type="entry name" value="Glycoside hydrolase family 3 C-terminal domain"/>
    <property type="match status" value="1"/>
</dbReference>
<dbReference type="InterPro" id="IPR002772">
    <property type="entry name" value="Glyco_hydro_3_C"/>
</dbReference>
<dbReference type="InterPro" id="IPR003644">
    <property type="entry name" value="Calx_beta"/>
</dbReference>
<feature type="compositionally biased region" description="Gly residues" evidence="10">
    <location>
        <begin position="1610"/>
        <end position="1627"/>
    </location>
</feature>
<evidence type="ECO:0000256" key="5">
    <source>
        <dbReference type="ARBA" id="ARBA00022737"/>
    </source>
</evidence>
<dbReference type="Gene3D" id="2.60.120.430">
    <property type="entry name" value="Galactose-binding lectin"/>
    <property type="match status" value="2"/>
</dbReference>
<dbReference type="SMART" id="SM00237">
    <property type="entry name" value="Calx_beta"/>
    <property type="match status" value="1"/>
</dbReference>
<evidence type="ECO:0000256" key="7">
    <source>
        <dbReference type="ARBA" id="ARBA00022837"/>
    </source>
</evidence>
<dbReference type="RefSeq" id="WP_149160468.1">
    <property type="nucleotide sequence ID" value="NZ_CP043505.1"/>
</dbReference>
<dbReference type="SUPFAM" id="SSF141072">
    <property type="entry name" value="CalX-like"/>
    <property type="match status" value="2"/>
</dbReference>
<dbReference type="InterPro" id="IPR017853">
    <property type="entry name" value="GH"/>
</dbReference>
<dbReference type="InterPro" id="IPR008979">
    <property type="entry name" value="Galactose-bd-like_sf"/>
</dbReference>
<dbReference type="Pfam" id="PF00754">
    <property type="entry name" value="F5_F8_type_C"/>
    <property type="match status" value="1"/>
</dbReference>
<evidence type="ECO:0000256" key="12">
    <source>
        <dbReference type="SAM" id="SignalP"/>
    </source>
</evidence>
<dbReference type="OrthoDB" id="3187421at2"/>
<dbReference type="PRINTS" id="PR00133">
    <property type="entry name" value="GLHYDRLASE3"/>
</dbReference>
<keyword evidence="5" id="KW-0677">Repeat</keyword>
<evidence type="ECO:0000256" key="4">
    <source>
        <dbReference type="ARBA" id="ARBA00022729"/>
    </source>
</evidence>
<dbReference type="SUPFAM" id="SSF51445">
    <property type="entry name" value="(Trans)glycosidases"/>
    <property type="match status" value="1"/>
</dbReference>
<dbReference type="InterPro" id="IPR001764">
    <property type="entry name" value="Glyco_hydro_3_N"/>
</dbReference>
<evidence type="ECO:0000256" key="10">
    <source>
        <dbReference type="SAM" id="MobiDB-lite"/>
    </source>
</evidence>
<dbReference type="PROSITE" id="PS00775">
    <property type="entry name" value="GLYCOSYL_HYDROL_F3"/>
    <property type="match status" value="1"/>
</dbReference>
<comment type="similarity">
    <text evidence="2 9">Belongs to the glycosyl hydrolase 3 family.</text>
</comment>
<comment type="catalytic activity">
    <reaction evidence="1">
        <text>Hydrolysis of terminal, non-reducing beta-D-glucosyl residues with release of beta-D-glucose.</text>
        <dbReference type="EC" id="3.2.1.21"/>
    </reaction>
</comment>
<dbReference type="GO" id="GO:0008422">
    <property type="term" value="F:beta-glucosidase activity"/>
    <property type="evidence" value="ECO:0007669"/>
    <property type="project" value="UniProtKB-EC"/>
</dbReference>
<reference evidence="14 15" key="1">
    <citation type="submission" date="2019-09" db="EMBL/GenBank/DDBJ databases">
        <title>Genome sequencing of strain KACC 19306.</title>
        <authorList>
            <person name="Heo J."/>
            <person name="Kim S.-J."/>
            <person name="Kim J.-S."/>
            <person name="Hong S.-B."/>
            <person name="Kwon S.-W."/>
        </authorList>
    </citation>
    <scope>NUCLEOTIDE SEQUENCE [LARGE SCALE GENOMIC DNA]</scope>
    <source>
        <strain evidence="14 15">KACC 19306</strain>
    </source>
</reference>
<feature type="region of interest" description="Disordered" evidence="10">
    <location>
        <begin position="52"/>
        <end position="79"/>
    </location>
</feature>
<proteinExistence type="inferred from homology"/>
<dbReference type="GO" id="GO:0007154">
    <property type="term" value="P:cell communication"/>
    <property type="evidence" value="ECO:0007669"/>
    <property type="project" value="InterPro"/>
</dbReference>
<feature type="domain" description="F5/8 type C" evidence="13">
    <location>
        <begin position="30"/>
        <end position="179"/>
    </location>
</feature>
<dbReference type="PANTHER" id="PTHR30620:SF16">
    <property type="entry name" value="LYSOSOMAL BETA GLUCOSIDASE"/>
    <property type="match status" value="1"/>
</dbReference>
<feature type="chain" id="PRO_5023001558" description="beta-glucosidase" evidence="12">
    <location>
        <begin position="37"/>
        <end position="1667"/>
    </location>
</feature>
<keyword evidence="11" id="KW-0472">Membrane</keyword>
<sequence length="1667" mass="171338">MPRDIRPARPHRRLAAALAALGVVASGLIASAPAAAADADLAQLGTITASAAQDDGDGSFPASNAIDGDPTTRWASGNGPDADTEFTAWLQSDLGAVATVTRIDLAWEAAFAAGYELRVATADPSDPASWTTVHTETAGSGGDESIVLDEPVQARYVRLDMLQRTSFTWDPAQLHWYGYSLFSFGVFGSLPSPAVAFDRTSIGVDAGDTVEVAVNLTNAATGAQTVRVTSGGGTAVAGDDYTALDETLTFAEGETTKTVSVATVGHGALAPSRTFVLTLSDPSDGLVLGSRSQVTVTLRPSGEAPNAGAVDVLADFEAGVPAGWFAWGSTGPVTPQLGTATDDTVPGSAPGNHVFTATVAGTPVASDWFGFTNDTPAADWSHADGFRFWFLGKGTGKALNFELKSEGKLFDRTVVDDTAGWRLVSVLFDDLRLKGNPGAPDRFLPSASNGYAVTLTGLGSGTWSFDDVAIFERAIMIDDFEGEVPVGSGPSGIFSWVAPGGEVTVGVGEQERADVTDNHVLTGSYRVPAGQWGGITDNLDSPQDWSGFRGIRLWWYASQPTNPASPTAGGDVQVELKDGGPDGEHAELWAATFKDNWGSSTSRWKLVELPFSAFTLGGNQPGSAETKNGTLDLTAAWGFALHFPKGTDDTRYAIDDVQVYGTPASAANATVTARPDVVLVDGGDTAEVTLAVTTASGDPLDLPVTVSYANGDGTAEAGTHFAAFAGELTFPAGAESGSTQSFTVQTSAVDGPDEARVIPVVLDGDGARLPDSVKIVINAHDLPYLDASLPVAERVEDLLGRMSVAEKAGQMAQAERLGLQSPAQIADLALGSVLSGGGSTPPGNTPEAWADMVDGYQRQARSTALQIPLLYGVDAVHGHSNVLDATIFPHNTGLGATHDADLVEAIGRATAIETKATGPNWTFAPCLCVTRDERWGRSYESFGEDPALVRAYAEAVTVGLQGADPADKSAADTLLATAKHWVGDGGTAYDPTKVGSGYPIDQGITSADSLADFVRLHVDPYLPSIAAGVGSIMPSYSAVDLGDGPVRMHEHELLNTEVLKGELGFTGFLISDWEGIDKLPGGSYADKAVRSVNAGLDMAMAPYNFAAFISAIEQGVASGAIEPTRVDDAVRRILTQKFELGLFEQPFTDRSRQGEFGGDAHRAIARQAAAESQVLLKNDGVLPLPKSGSYYVAGSNADDLGNQMGGWTISWQGGSGDTTAGTSILEGIRQVAPGASVTVSTDASAPTDGFDAGIVVVGETPYAEGQGDVGNNGKGLDLKAADRQAIDRVCSAMDCVVLVVAGRTQLVTDQLGEMNALVSSFLPGSEGAGVADVLFGDVPFTGRLPITWPASAAQVPINVGDDEYEPLFAFGWGERTDVPADRVAWVADALDALGAPAAEAAGAVAALRDADVWAVDGTVSPDADDVQHALDLLAAAAATLPGTERGTLAHADLLVSVARDLAQHAIAGGTAADLPDLAARTADAEVALLNGDPVEAVRLLASVLGIEIDSTDPTDPGKAQVAGTLSASTARVGDELTFSATGFVADETLVGTLFSDPVDLGTVDATEAGIGSITFTVPEGLDPGTHTVQLEGSAQIASATFTLLSDDAPGGPGDGGTGGGAGTGGSSAAGSGSVAMTGVEIWLTVLLGIALVAAGAILMPAVARRRR</sequence>
<dbReference type="InterPro" id="IPR038081">
    <property type="entry name" value="CalX-like_sf"/>
</dbReference>
<evidence type="ECO:0000256" key="9">
    <source>
        <dbReference type="RuleBase" id="RU361161"/>
    </source>
</evidence>
<keyword evidence="4 12" id="KW-0732">Signal</keyword>
<dbReference type="Pfam" id="PF03425">
    <property type="entry name" value="CBM_11"/>
    <property type="match status" value="2"/>
</dbReference>
<protein>
    <recommendedName>
        <fullName evidence="3">beta-glucosidase</fullName>
        <ecNumber evidence="3">3.2.1.21</ecNumber>
    </recommendedName>
</protein>
<keyword evidence="6 9" id="KW-0378">Hydrolase</keyword>
<keyword evidence="11" id="KW-0812">Transmembrane</keyword>
<dbReference type="PANTHER" id="PTHR30620">
    <property type="entry name" value="PERIPLASMIC BETA-GLUCOSIDASE-RELATED"/>
    <property type="match status" value="1"/>
</dbReference>
<dbReference type="Pfam" id="PF01915">
    <property type="entry name" value="Glyco_hydro_3_C"/>
    <property type="match status" value="1"/>
</dbReference>
<dbReference type="GO" id="GO:0008810">
    <property type="term" value="F:cellulase activity"/>
    <property type="evidence" value="ECO:0007669"/>
    <property type="project" value="InterPro"/>
</dbReference>
<dbReference type="GO" id="GO:0016020">
    <property type="term" value="C:membrane"/>
    <property type="evidence" value="ECO:0007669"/>
    <property type="project" value="InterPro"/>
</dbReference>
<dbReference type="EC" id="3.2.1.21" evidence="3"/>
<dbReference type="Gene3D" id="3.20.20.300">
    <property type="entry name" value="Glycoside hydrolase, family 3, N-terminal domain"/>
    <property type="match status" value="1"/>
</dbReference>
<dbReference type="GO" id="GO:0030245">
    <property type="term" value="P:cellulose catabolic process"/>
    <property type="evidence" value="ECO:0007669"/>
    <property type="project" value="InterPro"/>
</dbReference>
<accession>A0A5C1YHC7</accession>
<name>A0A5C1YHC7_9MICO</name>
<feature type="region of interest" description="Disordered" evidence="10">
    <location>
        <begin position="1605"/>
        <end position="1629"/>
    </location>
</feature>
<evidence type="ECO:0000256" key="11">
    <source>
        <dbReference type="SAM" id="Phobius"/>
    </source>
</evidence>
<dbReference type="InterPro" id="IPR019800">
    <property type="entry name" value="Glyco_hydro_3_AS"/>
</dbReference>
<dbReference type="Pfam" id="PF00933">
    <property type="entry name" value="Glyco_hydro_3"/>
    <property type="match status" value="1"/>
</dbReference>
<dbReference type="PROSITE" id="PS50022">
    <property type="entry name" value="FA58C_3"/>
    <property type="match status" value="1"/>
</dbReference>
<dbReference type="KEGG" id="ail:FLP10_08450"/>
<evidence type="ECO:0000313" key="14">
    <source>
        <dbReference type="EMBL" id="QEO14447.1"/>
    </source>
</evidence>
<dbReference type="InterPro" id="IPR036881">
    <property type="entry name" value="Glyco_hydro_3_C_sf"/>
</dbReference>
<dbReference type="SUPFAM" id="SSF52279">
    <property type="entry name" value="Beta-D-glucan exohydrolase, C-terminal domain"/>
    <property type="match status" value="1"/>
</dbReference>
<evidence type="ECO:0000256" key="6">
    <source>
        <dbReference type="ARBA" id="ARBA00022801"/>
    </source>
</evidence>
<evidence type="ECO:0000256" key="1">
    <source>
        <dbReference type="ARBA" id="ARBA00000448"/>
    </source>
</evidence>
<evidence type="ECO:0000313" key="15">
    <source>
        <dbReference type="Proteomes" id="UP000324678"/>
    </source>
</evidence>
<feature type="signal peptide" evidence="12">
    <location>
        <begin position="1"/>
        <end position="36"/>
    </location>
</feature>
<dbReference type="Proteomes" id="UP000324678">
    <property type="component" value="Chromosome"/>
</dbReference>
<dbReference type="InterPro" id="IPR051915">
    <property type="entry name" value="Cellulose_Degrad_GH3"/>
</dbReference>
<keyword evidence="7" id="KW-0106">Calcium</keyword>